<sequence length="486" mass="54861">MEQLSKFSHDSFLHKFTPTFPKPKQLHSSLSTSLKMLLFILLCLLATLFLNQKQKHIFFLALSTVFFFFFIFKTCIISSSPAIYLVDYSCLKPPNYWRVPFSSFLEHSQIVHSLDQQSVDFMSKVLVSSGQSQQTYIPPALHFIPPRSTHEEAIKEAQIVLFTVFEDLLSKTHLSPRDIDIIIVNCSGFCPSPSLSSIIINRYSMREDVKSFNISGMGCSASALAVDMAQNLLKVHKNSNAVILSSEILSNGWYAGKNRSMMVLNCLFRSGSAAILITNKPSAKKDSKYKLLHALRTQGAFDDKAYNSAIREEDSEGITGVTLRKDVLHVAGELLRSNLYLLGSSILPLEEKIRYGISIITKKFLKKSTEVYVPNFRKVIQHYCLPASGKAVIMEIGKNLKLKEDEIEAALMTLHRFGNQSSSSLWYELAYMEGKERVKVGERVLQVGMGSGPKCNCLVWECNRPIIDEAHRGPWADCIHRYPVYM</sequence>
<gene>
    <name evidence="1" type="ORF">L6452_12505</name>
</gene>
<evidence type="ECO:0000313" key="1">
    <source>
        <dbReference type="EMBL" id="KAI3749004.1"/>
    </source>
</evidence>
<reference evidence="1 2" key="2">
    <citation type="journal article" date="2022" name="Mol. Ecol. Resour.">
        <title>The genomes of chicory, endive, great burdock and yacon provide insights into Asteraceae paleo-polyploidization history and plant inulin production.</title>
        <authorList>
            <person name="Fan W."/>
            <person name="Wang S."/>
            <person name="Wang H."/>
            <person name="Wang A."/>
            <person name="Jiang F."/>
            <person name="Liu H."/>
            <person name="Zhao H."/>
            <person name="Xu D."/>
            <person name="Zhang Y."/>
        </authorList>
    </citation>
    <scope>NUCLEOTIDE SEQUENCE [LARGE SCALE GENOMIC DNA]</scope>
    <source>
        <strain evidence="2">cv. Niubang</strain>
    </source>
</reference>
<organism evidence="1 2">
    <name type="scientific">Arctium lappa</name>
    <name type="common">Greater burdock</name>
    <name type="synonym">Lappa major</name>
    <dbReference type="NCBI Taxonomy" id="4217"/>
    <lineage>
        <taxon>Eukaryota</taxon>
        <taxon>Viridiplantae</taxon>
        <taxon>Streptophyta</taxon>
        <taxon>Embryophyta</taxon>
        <taxon>Tracheophyta</taxon>
        <taxon>Spermatophyta</taxon>
        <taxon>Magnoliopsida</taxon>
        <taxon>eudicotyledons</taxon>
        <taxon>Gunneridae</taxon>
        <taxon>Pentapetalae</taxon>
        <taxon>asterids</taxon>
        <taxon>campanulids</taxon>
        <taxon>Asterales</taxon>
        <taxon>Asteraceae</taxon>
        <taxon>Carduoideae</taxon>
        <taxon>Cardueae</taxon>
        <taxon>Arctiinae</taxon>
        <taxon>Arctium</taxon>
    </lineage>
</organism>
<reference evidence="2" key="1">
    <citation type="journal article" date="2022" name="Mol. Ecol. Resour.">
        <title>The genomes of chicory, endive, great burdock and yacon provide insights into Asteraceae palaeo-polyploidization history and plant inulin production.</title>
        <authorList>
            <person name="Fan W."/>
            <person name="Wang S."/>
            <person name="Wang H."/>
            <person name="Wang A."/>
            <person name="Jiang F."/>
            <person name="Liu H."/>
            <person name="Zhao H."/>
            <person name="Xu D."/>
            <person name="Zhang Y."/>
        </authorList>
    </citation>
    <scope>NUCLEOTIDE SEQUENCE [LARGE SCALE GENOMIC DNA]</scope>
    <source>
        <strain evidence="2">cv. Niubang</strain>
    </source>
</reference>
<evidence type="ECO:0000313" key="2">
    <source>
        <dbReference type="Proteomes" id="UP001055879"/>
    </source>
</evidence>
<comment type="caution">
    <text evidence="1">The sequence shown here is derived from an EMBL/GenBank/DDBJ whole genome shotgun (WGS) entry which is preliminary data.</text>
</comment>
<protein>
    <submittedName>
        <fullName evidence="1">Uncharacterized protein</fullName>
    </submittedName>
</protein>
<name>A0ACB9DQL3_ARCLA</name>
<proteinExistence type="predicted"/>
<dbReference type="EMBL" id="CM042049">
    <property type="protein sequence ID" value="KAI3749004.1"/>
    <property type="molecule type" value="Genomic_DNA"/>
</dbReference>
<keyword evidence="2" id="KW-1185">Reference proteome</keyword>
<accession>A0ACB9DQL3</accession>
<dbReference type="Proteomes" id="UP001055879">
    <property type="component" value="Linkage Group LG03"/>
</dbReference>